<proteinExistence type="predicted"/>
<dbReference type="Pfam" id="PF02311">
    <property type="entry name" value="AraC_binding"/>
    <property type="match status" value="1"/>
</dbReference>
<dbReference type="Gene3D" id="1.10.10.60">
    <property type="entry name" value="Homeodomain-like"/>
    <property type="match status" value="2"/>
</dbReference>
<dbReference type="InterPro" id="IPR018062">
    <property type="entry name" value="HTH_AraC-typ_CS"/>
</dbReference>
<reference evidence="5" key="1">
    <citation type="submission" date="2020-10" db="EMBL/GenBank/DDBJ databases">
        <authorList>
            <person name="Gilroy R."/>
        </authorList>
    </citation>
    <scope>NUCLEOTIDE SEQUENCE</scope>
    <source>
        <strain evidence="5">ChiSxjej2B14-8506</strain>
    </source>
</reference>
<dbReference type="Pfam" id="PF12833">
    <property type="entry name" value="HTH_18"/>
    <property type="match status" value="1"/>
</dbReference>
<dbReference type="PROSITE" id="PS00041">
    <property type="entry name" value="HTH_ARAC_FAMILY_1"/>
    <property type="match status" value="1"/>
</dbReference>
<gene>
    <name evidence="5" type="ORF">IAC59_06775</name>
</gene>
<organism evidence="5 6">
    <name type="scientific">Candidatus Fimadaptatus faecigallinarum</name>
    <dbReference type="NCBI Taxonomy" id="2840814"/>
    <lineage>
        <taxon>Bacteria</taxon>
        <taxon>Bacillati</taxon>
        <taxon>Bacillota</taxon>
        <taxon>Clostridia</taxon>
        <taxon>Eubacteriales</taxon>
        <taxon>Candidatus Fimadaptatus</taxon>
    </lineage>
</organism>
<protein>
    <submittedName>
        <fullName evidence="5">Helix-turn-helix transcriptional regulator</fullName>
    </submittedName>
</protein>
<evidence type="ECO:0000256" key="3">
    <source>
        <dbReference type="ARBA" id="ARBA00023163"/>
    </source>
</evidence>
<evidence type="ECO:0000313" key="6">
    <source>
        <dbReference type="Proteomes" id="UP000824123"/>
    </source>
</evidence>
<dbReference type="InterPro" id="IPR003313">
    <property type="entry name" value="AraC-bd"/>
</dbReference>
<evidence type="ECO:0000256" key="2">
    <source>
        <dbReference type="ARBA" id="ARBA00023125"/>
    </source>
</evidence>
<dbReference type="GO" id="GO:0003700">
    <property type="term" value="F:DNA-binding transcription factor activity"/>
    <property type="evidence" value="ECO:0007669"/>
    <property type="project" value="InterPro"/>
</dbReference>
<keyword evidence="2" id="KW-0238">DNA-binding</keyword>
<dbReference type="InterPro" id="IPR011051">
    <property type="entry name" value="RmlC_Cupin_sf"/>
</dbReference>
<keyword evidence="3" id="KW-0804">Transcription</keyword>
<dbReference type="InterPro" id="IPR009057">
    <property type="entry name" value="Homeodomain-like_sf"/>
</dbReference>
<accession>A0A9D1LS08</accession>
<reference evidence="5" key="2">
    <citation type="journal article" date="2021" name="PeerJ">
        <title>Extensive microbial diversity within the chicken gut microbiome revealed by metagenomics and culture.</title>
        <authorList>
            <person name="Gilroy R."/>
            <person name="Ravi A."/>
            <person name="Getino M."/>
            <person name="Pursley I."/>
            <person name="Horton D.L."/>
            <person name="Alikhan N.F."/>
            <person name="Baker D."/>
            <person name="Gharbi K."/>
            <person name="Hall N."/>
            <person name="Watson M."/>
            <person name="Adriaenssens E.M."/>
            <person name="Foster-Nyarko E."/>
            <person name="Jarju S."/>
            <person name="Secka A."/>
            <person name="Antonio M."/>
            <person name="Oren A."/>
            <person name="Chaudhuri R.R."/>
            <person name="La Ragione R."/>
            <person name="Hildebrand F."/>
            <person name="Pallen M.J."/>
        </authorList>
    </citation>
    <scope>NUCLEOTIDE SEQUENCE</scope>
    <source>
        <strain evidence="5">ChiSxjej2B14-8506</strain>
    </source>
</reference>
<dbReference type="Proteomes" id="UP000824123">
    <property type="component" value="Unassembled WGS sequence"/>
</dbReference>
<sequence length="263" mass="29500">MSHNFFVEHHGAELRVVRSESIDFVAHLHSQIELVYSLGGEGSMTIEDQVHTLRPGEAALCWPNRVHSYAALPEGSSYLLAIFDTALLGEAGAAFARLDCASPFLDATRVHPDVPLALRRMCEECDMSMLLRRAYAAVATGRLLDALDTMPRLRADDPDALHRVLGYIQAHLSEDISLDVLAKALFLNKYYISKLFSEHVGCNLHAYLNALRINRAQGLLHDPALSLSEVISRCGYESERTFYRAFRERTGTTPRQFREVISR</sequence>
<evidence type="ECO:0000313" key="5">
    <source>
        <dbReference type="EMBL" id="HIU46946.1"/>
    </source>
</evidence>
<dbReference type="SUPFAM" id="SSF51182">
    <property type="entry name" value="RmlC-like cupins"/>
    <property type="match status" value="1"/>
</dbReference>
<evidence type="ECO:0000256" key="1">
    <source>
        <dbReference type="ARBA" id="ARBA00023015"/>
    </source>
</evidence>
<dbReference type="PANTHER" id="PTHR43280:SF2">
    <property type="entry name" value="HTH-TYPE TRANSCRIPTIONAL REGULATOR EXSA"/>
    <property type="match status" value="1"/>
</dbReference>
<name>A0A9D1LS08_9FIRM</name>
<dbReference type="SMART" id="SM00342">
    <property type="entry name" value="HTH_ARAC"/>
    <property type="match status" value="1"/>
</dbReference>
<dbReference type="SUPFAM" id="SSF46689">
    <property type="entry name" value="Homeodomain-like"/>
    <property type="match status" value="2"/>
</dbReference>
<dbReference type="EMBL" id="DVNK01000041">
    <property type="protein sequence ID" value="HIU46946.1"/>
    <property type="molecule type" value="Genomic_DNA"/>
</dbReference>
<dbReference type="GO" id="GO:0043565">
    <property type="term" value="F:sequence-specific DNA binding"/>
    <property type="evidence" value="ECO:0007669"/>
    <property type="project" value="InterPro"/>
</dbReference>
<dbReference type="PROSITE" id="PS01124">
    <property type="entry name" value="HTH_ARAC_FAMILY_2"/>
    <property type="match status" value="1"/>
</dbReference>
<dbReference type="AlphaFoldDB" id="A0A9D1LS08"/>
<dbReference type="InterPro" id="IPR018060">
    <property type="entry name" value="HTH_AraC"/>
</dbReference>
<keyword evidence="1" id="KW-0805">Transcription regulation</keyword>
<dbReference type="InterPro" id="IPR020449">
    <property type="entry name" value="Tscrpt_reg_AraC-type_HTH"/>
</dbReference>
<dbReference type="PANTHER" id="PTHR43280">
    <property type="entry name" value="ARAC-FAMILY TRANSCRIPTIONAL REGULATOR"/>
    <property type="match status" value="1"/>
</dbReference>
<feature type="domain" description="HTH araC/xylS-type" evidence="4">
    <location>
        <begin position="162"/>
        <end position="260"/>
    </location>
</feature>
<dbReference type="Gene3D" id="2.60.120.10">
    <property type="entry name" value="Jelly Rolls"/>
    <property type="match status" value="1"/>
</dbReference>
<dbReference type="InterPro" id="IPR014710">
    <property type="entry name" value="RmlC-like_jellyroll"/>
</dbReference>
<dbReference type="PRINTS" id="PR00032">
    <property type="entry name" value="HTHARAC"/>
</dbReference>
<comment type="caution">
    <text evidence="5">The sequence shown here is derived from an EMBL/GenBank/DDBJ whole genome shotgun (WGS) entry which is preliminary data.</text>
</comment>
<evidence type="ECO:0000259" key="4">
    <source>
        <dbReference type="PROSITE" id="PS01124"/>
    </source>
</evidence>